<sequence length="154" mass="16929">MSIEIITTASGGKTATDRAPPVRAKETCPVPWMECTFDFGALGWTPKDVSPALLLFCAAVSHRDLRYYTGCGIIGIDANAQLTPIRKPDNLVDCLVPIEPDFDLESSISQNLQTLEHDLHEEAQRHYELQNIMSGATIRHIIILEENNNAGGNP</sequence>
<evidence type="ECO:0000313" key="2">
    <source>
        <dbReference type="Proteomes" id="UP000325672"/>
    </source>
</evidence>
<dbReference type="Proteomes" id="UP000325672">
    <property type="component" value="Unassembled WGS sequence"/>
</dbReference>
<organism evidence="1 2">
    <name type="scientific">Aspergillus pseudotamarii</name>
    <dbReference type="NCBI Taxonomy" id="132259"/>
    <lineage>
        <taxon>Eukaryota</taxon>
        <taxon>Fungi</taxon>
        <taxon>Dikarya</taxon>
        <taxon>Ascomycota</taxon>
        <taxon>Pezizomycotina</taxon>
        <taxon>Eurotiomycetes</taxon>
        <taxon>Eurotiomycetidae</taxon>
        <taxon>Eurotiales</taxon>
        <taxon>Aspergillaceae</taxon>
        <taxon>Aspergillus</taxon>
        <taxon>Aspergillus subgen. Circumdati</taxon>
    </lineage>
</organism>
<protein>
    <submittedName>
        <fullName evidence="1">Uncharacterized protein</fullName>
    </submittedName>
</protein>
<dbReference type="AlphaFoldDB" id="A0A5N6T0H8"/>
<dbReference type="GeneID" id="43643671"/>
<dbReference type="EMBL" id="ML743566">
    <property type="protein sequence ID" value="KAE8139333.1"/>
    <property type="molecule type" value="Genomic_DNA"/>
</dbReference>
<proteinExistence type="predicted"/>
<evidence type="ECO:0000313" key="1">
    <source>
        <dbReference type="EMBL" id="KAE8139333.1"/>
    </source>
</evidence>
<name>A0A5N6T0H8_ASPPS</name>
<keyword evidence="2" id="KW-1185">Reference proteome</keyword>
<dbReference type="RefSeq" id="XP_031915396.1">
    <property type="nucleotide sequence ID" value="XM_032059461.1"/>
</dbReference>
<gene>
    <name evidence="1" type="ORF">BDV38DRAFT_281100</name>
</gene>
<accession>A0A5N6T0H8</accession>
<reference evidence="1 2" key="1">
    <citation type="submission" date="2019-04" db="EMBL/GenBank/DDBJ databases">
        <title>Friends and foes A comparative genomics study of 23 Aspergillus species from section Flavi.</title>
        <authorList>
            <consortium name="DOE Joint Genome Institute"/>
            <person name="Kjaerbolling I."/>
            <person name="Vesth T."/>
            <person name="Frisvad J.C."/>
            <person name="Nybo J.L."/>
            <person name="Theobald S."/>
            <person name="Kildgaard S."/>
            <person name="Isbrandt T."/>
            <person name="Kuo A."/>
            <person name="Sato A."/>
            <person name="Lyhne E.K."/>
            <person name="Kogle M.E."/>
            <person name="Wiebenga A."/>
            <person name="Kun R.S."/>
            <person name="Lubbers R.J."/>
            <person name="Makela M.R."/>
            <person name="Barry K."/>
            <person name="Chovatia M."/>
            <person name="Clum A."/>
            <person name="Daum C."/>
            <person name="Haridas S."/>
            <person name="He G."/>
            <person name="LaButti K."/>
            <person name="Lipzen A."/>
            <person name="Mondo S."/>
            <person name="Riley R."/>
            <person name="Salamov A."/>
            <person name="Simmons B.A."/>
            <person name="Magnuson J.K."/>
            <person name="Henrissat B."/>
            <person name="Mortensen U.H."/>
            <person name="Larsen T.O."/>
            <person name="Devries R.P."/>
            <person name="Grigoriev I.V."/>
            <person name="Machida M."/>
            <person name="Baker S.E."/>
            <person name="Andersen M.R."/>
        </authorList>
    </citation>
    <scope>NUCLEOTIDE SEQUENCE [LARGE SCALE GENOMIC DNA]</scope>
    <source>
        <strain evidence="1 2">CBS 117625</strain>
    </source>
</reference>